<evidence type="ECO:0000313" key="1">
    <source>
        <dbReference type="EMBL" id="KAH3710080.1"/>
    </source>
</evidence>
<evidence type="ECO:0000313" key="2">
    <source>
        <dbReference type="Proteomes" id="UP000828390"/>
    </source>
</evidence>
<protein>
    <submittedName>
        <fullName evidence="1">Uncharacterized protein</fullName>
    </submittedName>
</protein>
<proteinExistence type="predicted"/>
<keyword evidence="2" id="KW-1185">Reference proteome</keyword>
<comment type="caution">
    <text evidence="1">The sequence shown here is derived from an EMBL/GenBank/DDBJ whole genome shotgun (WGS) entry which is preliminary data.</text>
</comment>
<reference evidence="1" key="2">
    <citation type="submission" date="2020-11" db="EMBL/GenBank/DDBJ databases">
        <authorList>
            <person name="McCartney M.A."/>
            <person name="Auch B."/>
            <person name="Kono T."/>
            <person name="Mallez S."/>
            <person name="Becker A."/>
            <person name="Gohl D.M."/>
            <person name="Silverstein K.A.T."/>
            <person name="Koren S."/>
            <person name="Bechman K.B."/>
            <person name="Herman A."/>
            <person name="Abrahante J.E."/>
            <person name="Garbe J."/>
        </authorList>
    </citation>
    <scope>NUCLEOTIDE SEQUENCE</scope>
    <source>
        <strain evidence="1">Duluth1</strain>
        <tissue evidence="1">Whole animal</tissue>
    </source>
</reference>
<organism evidence="1 2">
    <name type="scientific">Dreissena polymorpha</name>
    <name type="common">Zebra mussel</name>
    <name type="synonym">Mytilus polymorpha</name>
    <dbReference type="NCBI Taxonomy" id="45954"/>
    <lineage>
        <taxon>Eukaryota</taxon>
        <taxon>Metazoa</taxon>
        <taxon>Spiralia</taxon>
        <taxon>Lophotrochozoa</taxon>
        <taxon>Mollusca</taxon>
        <taxon>Bivalvia</taxon>
        <taxon>Autobranchia</taxon>
        <taxon>Heteroconchia</taxon>
        <taxon>Euheterodonta</taxon>
        <taxon>Imparidentia</taxon>
        <taxon>Neoheterodontei</taxon>
        <taxon>Myida</taxon>
        <taxon>Dreissenoidea</taxon>
        <taxon>Dreissenidae</taxon>
        <taxon>Dreissena</taxon>
    </lineage>
</organism>
<dbReference type="AlphaFoldDB" id="A0A9D3Z3Q9"/>
<name>A0A9D3Z3Q9_DREPO</name>
<accession>A0A9D3Z3Q9</accession>
<sequence length="50" mass="5982">MCAICEMATYFRRERKLTRSTGNPDARANSEDQDLWDLFMMMGYMLQNIR</sequence>
<dbReference type="EMBL" id="JAIWYP010000014">
    <property type="protein sequence ID" value="KAH3710080.1"/>
    <property type="molecule type" value="Genomic_DNA"/>
</dbReference>
<dbReference type="Proteomes" id="UP000828390">
    <property type="component" value="Unassembled WGS sequence"/>
</dbReference>
<reference evidence="1" key="1">
    <citation type="journal article" date="2019" name="bioRxiv">
        <title>The Genome of the Zebra Mussel, Dreissena polymorpha: A Resource for Invasive Species Research.</title>
        <authorList>
            <person name="McCartney M.A."/>
            <person name="Auch B."/>
            <person name="Kono T."/>
            <person name="Mallez S."/>
            <person name="Zhang Y."/>
            <person name="Obille A."/>
            <person name="Becker A."/>
            <person name="Abrahante J.E."/>
            <person name="Garbe J."/>
            <person name="Badalamenti J.P."/>
            <person name="Herman A."/>
            <person name="Mangelson H."/>
            <person name="Liachko I."/>
            <person name="Sullivan S."/>
            <person name="Sone E.D."/>
            <person name="Koren S."/>
            <person name="Silverstein K.A.T."/>
            <person name="Beckman K.B."/>
            <person name="Gohl D.M."/>
        </authorList>
    </citation>
    <scope>NUCLEOTIDE SEQUENCE</scope>
    <source>
        <strain evidence="1">Duluth1</strain>
        <tissue evidence="1">Whole animal</tissue>
    </source>
</reference>
<gene>
    <name evidence="1" type="ORF">DPMN_069546</name>
</gene>